<keyword evidence="1" id="KW-1133">Transmembrane helix</keyword>
<dbReference type="PANTHER" id="PTHR38457:SF1">
    <property type="entry name" value="REGULATOR ABRB-RELATED"/>
    <property type="match status" value="1"/>
</dbReference>
<dbReference type="Pfam" id="PF05145">
    <property type="entry name" value="AbrB"/>
    <property type="match status" value="1"/>
</dbReference>
<dbReference type="EMBL" id="VZPB01000010">
    <property type="protein sequence ID" value="KAB0583823.1"/>
    <property type="molecule type" value="Genomic_DNA"/>
</dbReference>
<feature type="transmembrane region" description="Helical" evidence="1">
    <location>
        <begin position="275"/>
        <end position="295"/>
    </location>
</feature>
<dbReference type="PANTHER" id="PTHR38457">
    <property type="entry name" value="REGULATOR ABRB-RELATED"/>
    <property type="match status" value="1"/>
</dbReference>
<keyword evidence="3" id="KW-1185">Reference proteome</keyword>
<dbReference type="InterPro" id="IPR017516">
    <property type="entry name" value="AbrB_dup"/>
</dbReference>
<feature type="transmembrane region" description="Helical" evidence="1">
    <location>
        <begin position="194"/>
        <end position="210"/>
    </location>
</feature>
<organism evidence="2 3">
    <name type="scientific">Ideonella dechloratans</name>
    <dbReference type="NCBI Taxonomy" id="36863"/>
    <lineage>
        <taxon>Bacteria</taxon>
        <taxon>Pseudomonadati</taxon>
        <taxon>Pseudomonadota</taxon>
        <taxon>Betaproteobacteria</taxon>
        <taxon>Burkholderiales</taxon>
        <taxon>Sphaerotilaceae</taxon>
        <taxon>Ideonella</taxon>
    </lineage>
</organism>
<dbReference type="Proteomes" id="UP000430120">
    <property type="component" value="Unassembled WGS sequence"/>
</dbReference>
<feature type="transmembrane region" description="Helical" evidence="1">
    <location>
        <begin position="62"/>
        <end position="80"/>
    </location>
</feature>
<evidence type="ECO:0000313" key="2">
    <source>
        <dbReference type="EMBL" id="KAB0583823.1"/>
    </source>
</evidence>
<dbReference type="GO" id="GO:0016020">
    <property type="term" value="C:membrane"/>
    <property type="evidence" value="ECO:0007669"/>
    <property type="project" value="InterPro"/>
</dbReference>
<dbReference type="RefSeq" id="WP_151123288.1">
    <property type="nucleotide sequence ID" value="NZ_CP088082.1"/>
</dbReference>
<dbReference type="GO" id="GO:0010468">
    <property type="term" value="P:regulation of gene expression"/>
    <property type="evidence" value="ECO:0007669"/>
    <property type="project" value="InterPro"/>
</dbReference>
<dbReference type="InterPro" id="IPR007820">
    <property type="entry name" value="AbrB_fam"/>
</dbReference>
<keyword evidence="1" id="KW-0812">Transmembrane</keyword>
<feature type="transmembrane region" description="Helical" evidence="1">
    <location>
        <begin position="239"/>
        <end position="255"/>
    </location>
</feature>
<keyword evidence="1" id="KW-0472">Membrane</keyword>
<evidence type="ECO:0000256" key="1">
    <source>
        <dbReference type="SAM" id="Phobius"/>
    </source>
</evidence>
<protein>
    <submittedName>
        <fullName evidence="2">AbrB family transcriptional regulator</fullName>
    </submittedName>
</protein>
<feature type="transmembrane region" description="Helical" evidence="1">
    <location>
        <begin position="155"/>
        <end position="174"/>
    </location>
</feature>
<dbReference type="AlphaFoldDB" id="A0A643FHT7"/>
<proteinExistence type="predicted"/>
<comment type="caution">
    <text evidence="2">The sequence shown here is derived from an EMBL/GenBank/DDBJ whole genome shotgun (WGS) entry which is preliminary data.</text>
</comment>
<name>A0A643FHT7_IDEDE</name>
<sequence>MPAPSQDVRSASLAVRWAGLLALTALLSGLLALLRTPAPTLLGAIVAGVVVALGERRVPVPMAGFMLSQGLLGMMIARACPLPVFTELMRHWEVFLLGVTSVIVLSVGLGWQLARWRLLPGSTAIWGSFPGAATAMTLLAGEFGADVRLVALMQYLRVVMVASLMMVAATVVGGADAPAGHARVAWMAPVDGRGLTLTLGVGALAALAAWRWRPPGGALVLGLAAGVLMQDVAGLDIVLPPWLLAAAALCLGWNIGQRFDRAVIRHALRLLPRLLAVLSLLILLCTGMAALLVVWMDIDPLTAYLAMSPGGADSVALIAASSHVDAPFVMAMQTGRLLAVLAVGPAVARWVSRRSSLPPAPVQ</sequence>
<feature type="transmembrane region" description="Helical" evidence="1">
    <location>
        <begin position="92"/>
        <end position="111"/>
    </location>
</feature>
<dbReference type="OrthoDB" id="9809910at2"/>
<gene>
    <name evidence="2" type="ORF">F7Q92_06040</name>
</gene>
<feature type="transmembrane region" description="Helical" evidence="1">
    <location>
        <begin position="123"/>
        <end position="143"/>
    </location>
</feature>
<feature type="transmembrane region" description="Helical" evidence="1">
    <location>
        <begin position="334"/>
        <end position="352"/>
    </location>
</feature>
<accession>A0A643FHT7</accession>
<reference evidence="2 3" key="1">
    <citation type="submission" date="2019-09" db="EMBL/GenBank/DDBJ databases">
        <title>Draft genome sequences of 48 bacterial type strains from the CCUG.</title>
        <authorList>
            <person name="Tunovic T."/>
            <person name="Pineiro-Iglesias B."/>
            <person name="Unosson C."/>
            <person name="Inganas E."/>
            <person name="Ohlen M."/>
            <person name="Cardew S."/>
            <person name="Jensie-Markopoulos S."/>
            <person name="Salva-Serra F."/>
            <person name="Jaen-Luchoro D."/>
            <person name="Karlsson R."/>
            <person name="Svensson-Stadler L."/>
            <person name="Chun J."/>
            <person name="Moore E."/>
        </authorList>
    </citation>
    <scope>NUCLEOTIDE SEQUENCE [LARGE SCALE GENOMIC DNA]</scope>
    <source>
        <strain evidence="2 3">CCUG 30977</strain>
    </source>
</reference>
<dbReference type="NCBIfam" id="TIGR03082">
    <property type="entry name" value="Gneg_AbrB_dup"/>
    <property type="match status" value="2"/>
</dbReference>
<evidence type="ECO:0000313" key="3">
    <source>
        <dbReference type="Proteomes" id="UP000430120"/>
    </source>
</evidence>
<dbReference type="PIRSF" id="PIRSF038991">
    <property type="entry name" value="Protein_AbrB"/>
    <property type="match status" value="1"/>
</dbReference>